<dbReference type="EMBL" id="CP001821">
    <property type="protein sequence ID" value="ACZ29570.1"/>
    <property type="molecule type" value="Genomic_DNA"/>
</dbReference>
<evidence type="ECO:0000313" key="1">
    <source>
        <dbReference type="EMBL" id="ACZ29570.1"/>
    </source>
</evidence>
<reference evidence="2" key="1">
    <citation type="submission" date="2009-11" db="EMBL/GenBank/DDBJ databases">
        <title>The complete chromosome of Xylanimonas cellulosilytica DSM 15894.</title>
        <authorList>
            <consortium name="US DOE Joint Genome Institute (JGI-PGF)"/>
            <person name="Lucas S."/>
            <person name="Copeland A."/>
            <person name="Lapidus A."/>
            <person name="Glavina del Rio T."/>
            <person name="Dalin E."/>
            <person name="Tice H."/>
            <person name="Bruce D."/>
            <person name="Goodwin L."/>
            <person name="Pitluck S."/>
            <person name="Kyrpides N."/>
            <person name="Mavromatis K."/>
            <person name="Ivanova N."/>
            <person name="Mikhailova N."/>
            <person name="Foster B."/>
            <person name="Clum A."/>
            <person name="Brettin T."/>
            <person name="Detter J.C."/>
            <person name="Han C."/>
            <person name="Larimer F."/>
            <person name="Land M."/>
            <person name="Hauser L."/>
            <person name="Markowitz V."/>
            <person name="Cheng J.F."/>
            <person name="Hugenholtz P."/>
            <person name="Woyke T."/>
            <person name="Wu D."/>
            <person name="Gehrich-Schroeter G."/>
            <person name="Schneider S."/>
            <person name="Pukall S.R."/>
            <person name="Klenk H.P."/>
            <person name="Eisen J.A."/>
        </authorList>
    </citation>
    <scope>NUCLEOTIDE SEQUENCE [LARGE SCALE GENOMIC DNA]</scope>
    <source>
        <strain evidence="2">DSM 15894 / CECT 5975 / LMG 20990 / XIL07</strain>
    </source>
</reference>
<accession>D1BW67</accession>
<organism evidence="1 2">
    <name type="scientific">Xylanimonas cellulosilytica (strain DSM 15894 / JCM 12276 / CECT 5975 / KCTC 9989 / LMG 20990 / NBRC 107835 / XIL07)</name>
    <dbReference type="NCBI Taxonomy" id="446471"/>
    <lineage>
        <taxon>Bacteria</taxon>
        <taxon>Bacillati</taxon>
        <taxon>Actinomycetota</taxon>
        <taxon>Actinomycetes</taxon>
        <taxon>Micrococcales</taxon>
        <taxon>Promicromonosporaceae</taxon>
        <taxon>Xylanimonas</taxon>
    </lineage>
</organism>
<gene>
    <name evidence="1" type="ordered locus">Xcel_0531</name>
</gene>
<sequence length="134" mass="13971">MTAPDVLHTALMTRLRAITSLQVFEFQVPDKPPADGQGRVYPYAVVWPGAGTPGPESTVTGASGDMWAASVNVAAGDPAWVLPAVTLVRQALSLLTLAPGITLTEVPLGGVVTKDPDVAPARWFLPTSWAALTP</sequence>
<evidence type="ECO:0000313" key="2">
    <source>
        <dbReference type="Proteomes" id="UP000002255"/>
    </source>
</evidence>
<dbReference type="HOGENOM" id="CLU_1895384_0_0_11"/>
<dbReference type="RefSeq" id="WP_012877314.1">
    <property type="nucleotide sequence ID" value="NC_013530.1"/>
</dbReference>
<dbReference type="Proteomes" id="UP000002255">
    <property type="component" value="Chromosome"/>
</dbReference>
<dbReference type="OrthoDB" id="5145003at2"/>
<proteinExistence type="predicted"/>
<evidence type="ECO:0008006" key="3">
    <source>
        <dbReference type="Google" id="ProtNLM"/>
    </source>
</evidence>
<protein>
    <recommendedName>
        <fullName evidence="3">DUF3168 domain-containing protein</fullName>
    </recommendedName>
</protein>
<dbReference type="AlphaFoldDB" id="D1BW67"/>
<dbReference type="STRING" id="446471.Xcel_0531"/>
<keyword evidence="2" id="KW-1185">Reference proteome</keyword>
<reference evidence="1 2" key="2">
    <citation type="journal article" date="2010" name="Stand. Genomic Sci.">
        <title>Complete genome sequence of Xylanimonas cellulosilytica type strain (XIL07).</title>
        <authorList>
            <person name="Foster B."/>
            <person name="Pukall R."/>
            <person name="Abt B."/>
            <person name="Nolan M."/>
            <person name="Glavina Del Rio T."/>
            <person name="Chen F."/>
            <person name="Lucas S."/>
            <person name="Tice H."/>
            <person name="Pitluck S."/>
            <person name="Cheng J.-F."/>
            <person name="Chertkov O."/>
            <person name="Brettin T."/>
            <person name="Han C."/>
            <person name="Detter J.C."/>
            <person name="Bruce D."/>
            <person name="Goodwin L."/>
            <person name="Ivanova N."/>
            <person name="Mavromatis K."/>
            <person name="Pati A."/>
            <person name="Mikhailova N."/>
            <person name="Chen A."/>
            <person name="Palaniappan K."/>
            <person name="Land M."/>
            <person name="Hauser L."/>
            <person name="Chang Y.-J."/>
            <person name="Jeffries C.D."/>
            <person name="Chain P."/>
            <person name="Rohde M."/>
            <person name="Goeker M."/>
            <person name="Bristow J."/>
            <person name="Eisen J.A."/>
            <person name="Markowitz V."/>
            <person name="Hugenholtz P."/>
            <person name="Kyrpides N.C."/>
            <person name="Klenk H.-P."/>
            <person name="Lapidus A."/>
        </authorList>
    </citation>
    <scope>NUCLEOTIDE SEQUENCE [LARGE SCALE GENOMIC DNA]</scope>
    <source>
        <strain evidence="2">DSM 15894 / CECT 5975 / LMG 20990 / XIL07</strain>
    </source>
</reference>
<name>D1BW67_XYLCX</name>
<dbReference type="KEGG" id="xce:Xcel_0531"/>